<accession>A0A645GNB6</accession>
<dbReference type="Pfam" id="PF13411">
    <property type="entry name" value="MerR_1"/>
    <property type="match status" value="1"/>
</dbReference>
<gene>
    <name evidence="2" type="ORF">SDC9_175104</name>
</gene>
<comment type="caution">
    <text evidence="2">The sequence shown here is derived from an EMBL/GenBank/DDBJ whole genome shotgun (WGS) entry which is preliminary data.</text>
</comment>
<dbReference type="GO" id="GO:0003677">
    <property type="term" value="F:DNA binding"/>
    <property type="evidence" value="ECO:0007669"/>
    <property type="project" value="InterPro"/>
</dbReference>
<evidence type="ECO:0000313" key="2">
    <source>
        <dbReference type="EMBL" id="MPN27670.1"/>
    </source>
</evidence>
<feature type="domain" description="HTH merR-type" evidence="1">
    <location>
        <begin position="1"/>
        <end position="38"/>
    </location>
</feature>
<organism evidence="2">
    <name type="scientific">bioreactor metagenome</name>
    <dbReference type="NCBI Taxonomy" id="1076179"/>
    <lineage>
        <taxon>unclassified sequences</taxon>
        <taxon>metagenomes</taxon>
        <taxon>ecological metagenomes</taxon>
    </lineage>
</organism>
<proteinExistence type="predicted"/>
<protein>
    <recommendedName>
        <fullName evidence="1">HTH merR-type domain-containing protein</fullName>
    </recommendedName>
</protein>
<dbReference type="InterPro" id="IPR000551">
    <property type="entry name" value="MerR-type_HTH_dom"/>
</dbReference>
<reference evidence="2" key="1">
    <citation type="submission" date="2019-08" db="EMBL/GenBank/DDBJ databases">
        <authorList>
            <person name="Kucharzyk K."/>
            <person name="Murdoch R.W."/>
            <person name="Higgins S."/>
            <person name="Loffler F."/>
        </authorList>
    </citation>
    <scope>NUCLEOTIDE SEQUENCE</scope>
</reference>
<name>A0A645GNB6_9ZZZZ</name>
<dbReference type="SUPFAM" id="SSF46955">
    <property type="entry name" value="Putative DNA-binding domain"/>
    <property type="match status" value="1"/>
</dbReference>
<dbReference type="AlphaFoldDB" id="A0A645GNB6"/>
<dbReference type="GO" id="GO:0006355">
    <property type="term" value="P:regulation of DNA-templated transcription"/>
    <property type="evidence" value="ECO:0007669"/>
    <property type="project" value="InterPro"/>
</dbReference>
<sequence>MPNGYRVYSPADMERLLMIRTLRLANYSLSAILRLMNKLTFSRQVAIAATLDTPDESEEIVSVCDHLLFALSCAREDAQQMPAHIRQMKMFQTLH</sequence>
<dbReference type="PROSITE" id="PS50937">
    <property type="entry name" value="HTH_MERR_2"/>
    <property type="match status" value="1"/>
</dbReference>
<dbReference type="CDD" id="cd00592">
    <property type="entry name" value="HTH_MerR-like"/>
    <property type="match status" value="1"/>
</dbReference>
<evidence type="ECO:0000259" key="1">
    <source>
        <dbReference type="PROSITE" id="PS50937"/>
    </source>
</evidence>
<dbReference type="InterPro" id="IPR009061">
    <property type="entry name" value="DNA-bd_dom_put_sf"/>
</dbReference>
<dbReference type="Gene3D" id="1.10.1660.10">
    <property type="match status" value="1"/>
</dbReference>
<dbReference type="EMBL" id="VSSQ01077656">
    <property type="protein sequence ID" value="MPN27670.1"/>
    <property type="molecule type" value="Genomic_DNA"/>
</dbReference>